<proteinExistence type="predicted"/>
<protein>
    <submittedName>
        <fullName evidence="4">Class I SAM-dependent methyltransferase</fullName>
    </submittedName>
</protein>
<dbReference type="Proteomes" id="UP001210809">
    <property type="component" value="Unassembled WGS sequence"/>
</dbReference>
<accession>A0AAW6CVR7</accession>
<dbReference type="Pfam" id="PF13649">
    <property type="entry name" value="Methyltransf_25"/>
    <property type="match status" value="1"/>
</dbReference>
<dbReference type="CDD" id="cd02440">
    <property type="entry name" value="AdoMet_MTases"/>
    <property type="match status" value="1"/>
</dbReference>
<dbReference type="InterPro" id="IPR041698">
    <property type="entry name" value="Methyltransf_25"/>
</dbReference>
<evidence type="ECO:0000313" key="5">
    <source>
        <dbReference type="Proteomes" id="UP001210809"/>
    </source>
</evidence>
<dbReference type="PANTHER" id="PTHR43861:SF1">
    <property type="entry name" value="TRANS-ACONITATE 2-METHYLTRANSFERASE"/>
    <property type="match status" value="1"/>
</dbReference>
<dbReference type="Gene3D" id="3.40.50.150">
    <property type="entry name" value="Vaccinia Virus protein VP39"/>
    <property type="match status" value="1"/>
</dbReference>
<dbReference type="InterPro" id="IPR029063">
    <property type="entry name" value="SAM-dependent_MTases_sf"/>
</dbReference>
<dbReference type="SUPFAM" id="SSF53335">
    <property type="entry name" value="S-adenosyl-L-methionine-dependent methyltransferases"/>
    <property type="match status" value="1"/>
</dbReference>
<gene>
    <name evidence="4" type="ORF">PNE09_00305</name>
</gene>
<keyword evidence="2" id="KW-0808">Transferase</keyword>
<reference evidence="4" key="1">
    <citation type="submission" date="2023-01" db="EMBL/GenBank/DDBJ databases">
        <title>Human gut microbiome strain richness.</title>
        <authorList>
            <person name="Chen-Liaw A."/>
        </authorList>
    </citation>
    <scope>NUCLEOTIDE SEQUENCE</scope>
    <source>
        <strain evidence="4">1001283st1_G1_1001283B150217_161031</strain>
    </source>
</reference>
<feature type="domain" description="Methyltransferase" evidence="3">
    <location>
        <begin position="42"/>
        <end position="133"/>
    </location>
</feature>
<evidence type="ECO:0000313" key="4">
    <source>
        <dbReference type="EMBL" id="MDB8002499.1"/>
    </source>
</evidence>
<evidence type="ECO:0000256" key="1">
    <source>
        <dbReference type="ARBA" id="ARBA00022603"/>
    </source>
</evidence>
<dbReference type="GO" id="GO:0008168">
    <property type="term" value="F:methyltransferase activity"/>
    <property type="evidence" value="ECO:0007669"/>
    <property type="project" value="UniProtKB-KW"/>
</dbReference>
<comment type="caution">
    <text evidence="4">The sequence shown here is derived from an EMBL/GenBank/DDBJ whole genome shotgun (WGS) entry which is preliminary data.</text>
</comment>
<organism evidence="4 5">
    <name type="scientific">[Eubacterium] siraeum</name>
    <dbReference type="NCBI Taxonomy" id="39492"/>
    <lineage>
        <taxon>Bacteria</taxon>
        <taxon>Bacillati</taxon>
        <taxon>Bacillota</taxon>
        <taxon>Clostridia</taxon>
        <taxon>Eubacteriales</taxon>
        <taxon>Oscillospiraceae</taxon>
        <taxon>Oscillospiraceae incertae sedis</taxon>
    </lineage>
</organism>
<evidence type="ECO:0000259" key="3">
    <source>
        <dbReference type="Pfam" id="PF13649"/>
    </source>
</evidence>
<dbReference type="Gene3D" id="2.20.25.110">
    <property type="entry name" value="S-adenosyl-L-methionine-dependent methyltransferases"/>
    <property type="match status" value="1"/>
</dbReference>
<name>A0AAW6CVR7_9FIRM</name>
<evidence type="ECO:0000256" key="2">
    <source>
        <dbReference type="ARBA" id="ARBA00022679"/>
    </source>
</evidence>
<dbReference type="AlphaFoldDB" id="A0AAW6CVR7"/>
<keyword evidence="1 4" id="KW-0489">Methyltransferase</keyword>
<dbReference type="GO" id="GO:0032259">
    <property type="term" value="P:methylation"/>
    <property type="evidence" value="ECO:0007669"/>
    <property type="project" value="UniProtKB-KW"/>
</dbReference>
<dbReference type="EMBL" id="JAQLXW010000001">
    <property type="protein sequence ID" value="MDB8002499.1"/>
    <property type="molecule type" value="Genomic_DNA"/>
</dbReference>
<dbReference type="PANTHER" id="PTHR43861">
    <property type="entry name" value="TRANS-ACONITATE 2-METHYLTRANSFERASE-RELATED"/>
    <property type="match status" value="1"/>
</dbReference>
<sequence>MSAYGCFADVYDTLTSNIDYKELAGYYDRIITSHGGKKGILLDLACGTGSMSMQLSALGYDVIGVDLSTEMLSVAKEKPHKNIEYLCQDMCELDMYGTIDVTVCVLDSINHLDSKEDILRCFKSVSLFCDPKGLFVFDINTVRKHREVLADNTFVYDMEKVYCVWQNYLDSDSEDSRVNIALDIFTENEDGSYERSCEDFSEIALPLEEIEELLHKAGFRILDRYNYMTTEKGSEDSEKVLYCCAKETE</sequence>